<dbReference type="InterPro" id="IPR040178">
    <property type="entry name" value="RNF220_RING"/>
</dbReference>
<keyword evidence="1 3" id="KW-0479">Metal-binding</keyword>
<dbReference type="PROSITE" id="PS50089">
    <property type="entry name" value="ZF_RING_2"/>
    <property type="match status" value="1"/>
</dbReference>
<dbReference type="Pfam" id="PF15926">
    <property type="entry name" value="RNF220"/>
    <property type="match status" value="1"/>
</dbReference>
<evidence type="ECO:0000256" key="2">
    <source>
        <dbReference type="ARBA" id="ARBA00022833"/>
    </source>
</evidence>
<dbReference type="EMBL" id="JARPUR010000008">
    <property type="protein sequence ID" value="KAK4872021.1"/>
    <property type="molecule type" value="Genomic_DNA"/>
</dbReference>
<evidence type="ECO:0000313" key="7">
    <source>
        <dbReference type="Proteomes" id="UP001353858"/>
    </source>
</evidence>
<dbReference type="GO" id="GO:0061630">
    <property type="term" value="F:ubiquitin protein ligase activity"/>
    <property type="evidence" value="ECO:0007669"/>
    <property type="project" value="TreeGrafter"/>
</dbReference>
<dbReference type="GO" id="GO:0016567">
    <property type="term" value="P:protein ubiquitination"/>
    <property type="evidence" value="ECO:0007669"/>
    <property type="project" value="TreeGrafter"/>
</dbReference>
<keyword evidence="7" id="KW-1185">Reference proteome</keyword>
<feature type="region of interest" description="Disordered" evidence="4">
    <location>
        <begin position="273"/>
        <end position="297"/>
    </location>
</feature>
<accession>A0AAN7NZ04</accession>
<evidence type="ECO:0000256" key="4">
    <source>
        <dbReference type="SAM" id="MobiDB-lite"/>
    </source>
</evidence>
<dbReference type="Pfam" id="PF13923">
    <property type="entry name" value="zf-C3HC4_2"/>
    <property type="match status" value="1"/>
</dbReference>
<dbReference type="Proteomes" id="UP001353858">
    <property type="component" value="Unassembled WGS sequence"/>
</dbReference>
<name>A0AAN7NZ04_9COLE</name>
<evidence type="ECO:0000256" key="3">
    <source>
        <dbReference type="PROSITE-ProRule" id="PRU00175"/>
    </source>
</evidence>
<dbReference type="PANTHER" id="PTHR13459">
    <property type="entry name" value="E3 UBIQUITIN-PROTEIN LIGASE RNF220 ISOFORM X1"/>
    <property type="match status" value="1"/>
</dbReference>
<evidence type="ECO:0000256" key="1">
    <source>
        <dbReference type="ARBA" id="ARBA00022771"/>
    </source>
</evidence>
<dbReference type="InterPro" id="IPR052443">
    <property type="entry name" value="E3_ubiq-ligase_RNF220-like"/>
</dbReference>
<comment type="caution">
    <text evidence="6">The sequence shown here is derived from an EMBL/GenBank/DDBJ whole genome shotgun (WGS) entry which is preliminary data.</text>
</comment>
<dbReference type="CDD" id="cd16563">
    <property type="entry name" value="RING-HC_RNF220"/>
    <property type="match status" value="1"/>
</dbReference>
<proteinExistence type="predicted"/>
<feature type="region of interest" description="Disordered" evidence="4">
    <location>
        <begin position="215"/>
        <end position="260"/>
    </location>
</feature>
<evidence type="ECO:0000259" key="5">
    <source>
        <dbReference type="PROSITE" id="PS50089"/>
    </source>
</evidence>
<feature type="region of interest" description="Disordered" evidence="4">
    <location>
        <begin position="487"/>
        <end position="543"/>
    </location>
</feature>
<dbReference type="AlphaFoldDB" id="A0AAN7NZ04"/>
<keyword evidence="1 3" id="KW-0863">Zinc-finger</keyword>
<keyword evidence="2" id="KW-0862">Zinc</keyword>
<feature type="compositionally biased region" description="Acidic residues" evidence="4">
    <location>
        <begin position="502"/>
        <end position="518"/>
    </location>
</feature>
<feature type="region of interest" description="Disordered" evidence="4">
    <location>
        <begin position="380"/>
        <end position="405"/>
    </location>
</feature>
<sequence length="668" mass="74043">MDIDIPNPLLNNELPKCTSFELMCEEYCLNDVRRSVSYEYQPPKTIVFGSNQNHACKKRKKHIVMDPSQLRRSRRVPLKPVRSLAMKNSQFFRNMENSAYVPSSAHMNSPALVVFSQAAGGLQDALRIQRPFNPQFQMAEATKDLHRPFTATSFGLRHMEAYGGLPAHILNHLQPQFLHPGLSLGSGAFRPLADLKSFPSPSAFAPPKCLKIETNSDSLQVPPGHGIFSPSEERFLGPSSRTDSCSPASASMSPQPQTNIGNVKEESLDAHMSEDGDVAHGPSTDNDSPGIQDDNRGFRIGPLLGGGFSSGAYTFSVPGLPPVAHAINKTSFFFDHDISVKKKKDPSSCPVCGMGISPGDLEAHFIHELERLYKLSESGNIGSRKRRPDPGRPPALPGDSGPEGRWETFQRIKTNRQGRLRLKIRKRKADDNCPICVIHMHKNPDEHCLRKNLCNDEDETVDVEGDSELEEWTETQKRRTDCLAARFSESTPNSSGRISIDTEVDGEDLVVDGDEPEESTFGPSQYTESDVNKSNDDKYKDKEGVQSQVATVNSSGDVEVKVESAGQQCDSNVTTSDAEPSSRAQIIEDLRNRIRQLEAEGSGETATSTEPEDYKCLICLEHYKKPVISTVCWHVHCEECWLHTLSSKKVCPQCSMITSPSDLRRIFM</sequence>
<feature type="compositionally biased region" description="Basic and acidic residues" evidence="4">
    <location>
        <begin position="530"/>
        <end position="543"/>
    </location>
</feature>
<dbReference type="InterPro" id="IPR031824">
    <property type="entry name" value="RNF220_mid"/>
</dbReference>
<protein>
    <recommendedName>
        <fullName evidence="5">RING-type domain-containing protein</fullName>
    </recommendedName>
</protein>
<dbReference type="SUPFAM" id="SSF57850">
    <property type="entry name" value="RING/U-box"/>
    <property type="match status" value="1"/>
</dbReference>
<feature type="domain" description="RING-type" evidence="5">
    <location>
        <begin position="616"/>
        <end position="655"/>
    </location>
</feature>
<dbReference type="PANTHER" id="PTHR13459:SF1">
    <property type="entry name" value="E3 UBIQUITIN-PROTEIN LIGASE RNF220 ISOFORM X1"/>
    <property type="match status" value="1"/>
</dbReference>
<feature type="compositionally biased region" description="Low complexity" evidence="4">
    <location>
        <begin position="244"/>
        <end position="257"/>
    </location>
</feature>
<gene>
    <name evidence="6" type="ORF">RN001_016145</name>
</gene>
<organism evidence="6 7">
    <name type="scientific">Aquatica leii</name>
    <dbReference type="NCBI Taxonomy" id="1421715"/>
    <lineage>
        <taxon>Eukaryota</taxon>
        <taxon>Metazoa</taxon>
        <taxon>Ecdysozoa</taxon>
        <taxon>Arthropoda</taxon>
        <taxon>Hexapoda</taxon>
        <taxon>Insecta</taxon>
        <taxon>Pterygota</taxon>
        <taxon>Neoptera</taxon>
        <taxon>Endopterygota</taxon>
        <taxon>Coleoptera</taxon>
        <taxon>Polyphaga</taxon>
        <taxon>Elateriformia</taxon>
        <taxon>Elateroidea</taxon>
        <taxon>Lampyridae</taxon>
        <taxon>Luciolinae</taxon>
        <taxon>Aquatica</taxon>
    </lineage>
</organism>
<reference evidence="7" key="1">
    <citation type="submission" date="2023-01" db="EMBL/GenBank/DDBJ databases">
        <title>Key to firefly adult light organ development and bioluminescence: homeobox transcription factors regulate luciferase expression and transportation to peroxisome.</title>
        <authorList>
            <person name="Fu X."/>
        </authorList>
    </citation>
    <scope>NUCLEOTIDE SEQUENCE [LARGE SCALE GENOMIC DNA]</scope>
</reference>
<dbReference type="InterPro" id="IPR001841">
    <property type="entry name" value="Znf_RING"/>
</dbReference>
<dbReference type="Gene3D" id="3.30.40.10">
    <property type="entry name" value="Zinc/RING finger domain, C3HC4 (zinc finger)"/>
    <property type="match status" value="1"/>
</dbReference>
<dbReference type="InterPro" id="IPR013083">
    <property type="entry name" value="Znf_RING/FYVE/PHD"/>
</dbReference>
<feature type="compositionally biased region" description="Polar residues" evidence="4">
    <location>
        <begin position="488"/>
        <end position="497"/>
    </location>
</feature>
<dbReference type="GO" id="GO:0008270">
    <property type="term" value="F:zinc ion binding"/>
    <property type="evidence" value="ECO:0007669"/>
    <property type="project" value="UniProtKB-KW"/>
</dbReference>
<evidence type="ECO:0000313" key="6">
    <source>
        <dbReference type="EMBL" id="KAK4872021.1"/>
    </source>
</evidence>